<evidence type="ECO:0000313" key="3">
    <source>
        <dbReference type="EMBL" id="CAG5134516.1"/>
    </source>
</evidence>
<evidence type="ECO:0000313" key="4">
    <source>
        <dbReference type="Proteomes" id="UP000678393"/>
    </source>
</evidence>
<feature type="transmembrane region" description="Helical" evidence="1">
    <location>
        <begin position="417"/>
        <end position="438"/>
    </location>
</feature>
<name>A0A8S4A686_9EUPU</name>
<feature type="transmembrane region" description="Helical" evidence="1">
    <location>
        <begin position="230"/>
        <end position="252"/>
    </location>
</feature>
<dbReference type="InterPro" id="IPR052728">
    <property type="entry name" value="O2_lipid_transport_reg"/>
</dbReference>
<evidence type="ECO:0000256" key="1">
    <source>
        <dbReference type="SAM" id="Phobius"/>
    </source>
</evidence>
<feature type="transmembrane region" description="Helical" evidence="1">
    <location>
        <begin position="373"/>
        <end position="397"/>
    </location>
</feature>
<dbReference type="SMART" id="SM00703">
    <property type="entry name" value="NRF"/>
    <property type="match status" value="1"/>
</dbReference>
<keyword evidence="1" id="KW-0472">Membrane</keyword>
<comment type="caution">
    <text evidence="3">The sequence shown here is derived from an EMBL/GenBank/DDBJ whole genome shotgun (WGS) entry which is preliminary data.</text>
</comment>
<keyword evidence="4" id="KW-1185">Reference proteome</keyword>
<feature type="transmembrane region" description="Helical" evidence="1">
    <location>
        <begin position="579"/>
        <end position="598"/>
    </location>
</feature>
<dbReference type="Pfam" id="PF01757">
    <property type="entry name" value="Acyl_transf_3"/>
    <property type="match status" value="1"/>
</dbReference>
<dbReference type="Pfam" id="PF20146">
    <property type="entry name" value="NRF"/>
    <property type="match status" value="1"/>
</dbReference>
<proteinExistence type="predicted"/>
<keyword evidence="1" id="KW-1133">Transmembrane helix</keyword>
<keyword evidence="1" id="KW-0812">Transmembrane</keyword>
<feature type="transmembrane region" description="Helical" evidence="1">
    <location>
        <begin position="12"/>
        <end position="31"/>
    </location>
</feature>
<gene>
    <name evidence="3" type="ORF">CUNI_LOCUS20074</name>
</gene>
<dbReference type="EMBL" id="CAJHNH020007268">
    <property type="protein sequence ID" value="CAG5134516.1"/>
    <property type="molecule type" value="Genomic_DNA"/>
</dbReference>
<dbReference type="PANTHER" id="PTHR11161:SF0">
    <property type="entry name" value="O-ACYLTRANSFERASE LIKE PROTEIN"/>
    <property type="match status" value="1"/>
</dbReference>
<dbReference type="InterPro" id="IPR002656">
    <property type="entry name" value="Acyl_transf_3_dom"/>
</dbReference>
<reference evidence="3" key="1">
    <citation type="submission" date="2021-04" db="EMBL/GenBank/DDBJ databases">
        <authorList>
            <consortium name="Molecular Ecology Group"/>
        </authorList>
    </citation>
    <scope>NUCLEOTIDE SEQUENCE</scope>
</reference>
<dbReference type="PANTHER" id="PTHR11161">
    <property type="entry name" value="O-ACYLTRANSFERASE"/>
    <property type="match status" value="1"/>
</dbReference>
<dbReference type="AlphaFoldDB" id="A0A8S4A686"/>
<organism evidence="3 4">
    <name type="scientific">Candidula unifasciata</name>
    <dbReference type="NCBI Taxonomy" id="100452"/>
    <lineage>
        <taxon>Eukaryota</taxon>
        <taxon>Metazoa</taxon>
        <taxon>Spiralia</taxon>
        <taxon>Lophotrochozoa</taxon>
        <taxon>Mollusca</taxon>
        <taxon>Gastropoda</taxon>
        <taxon>Heterobranchia</taxon>
        <taxon>Euthyneura</taxon>
        <taxon>Panpulmonata</taxon>
        <taxon>Eupulmonata</taxon>
        <taxon>Stylommatophora</taxon>
        <taxon>Helicina</taxon>
        <taxon>Helicoidea</taxon>
        <taxon>Geomitridae</taxon>
        <taxon>Candidula</taxon>
    </lineage>
</organism>
<feature type="transmembrane region" description="Helical" evidence="1">
    <location>
        <begin position="652"/>
        <end position="674"/>
    </location>
</feature>
<feature type="transmembrane region" description="Helical" evidence="1">
    <location>
        <begin position="504"/>
        <end position="528"/>
    </location>
</feature>
<feature type="transmembrane region" description="Helical" evidence="1">
    <location>
        <begin position="335"/>
        <end position="353"/>
    </location>
</feature>
<feature type="transmembrane region" description="Helical" evidence="1">
    <location>
        <begin position="618"/>
        <end position="640"/>
    </location>
</feature>
<feature type="domain" description="Nose resistant-to-fluoxetine protein N-terminal" evidence="2">
    <location>
        <begin position="92"/>
        <end position="222"/>
    </location>
</feature>
<feature type="transmembrane region" description="Helical" evidence="1">
    <location>
        <begin position="686"/>
        <end position="710"/>
    </location>
</feature>
<dbReference type="Proteomes" id="UP000678393">
    <property type="component" value="Unassembled WGS sequence"/>
</dbReference>
<dbReference type="OrthoDB" id="207378at2759"/>
<evidence type="ECO:0000259" key="2">
    <source>
        <dbReference type="SMART" id="SM00703"/>
    </source>
</evidence>
<protein>
    <recommendedName>
        <fullName evidence="2">Nose resistant-to-fluoxetine protein N-terminal domain-containing protein</fullName>
    </recommendedName>
</protein>
<dbReference type="InterPro" id="IPR006621">
    <property type="entry name" value="Nose-resist-to-fluoxetine_N"/>
</dbReference>
<feature type="transmembrane region" description="Helical" evidence="1">
    <location>
        <begin position="296"/>
        <end position="314"/>
    </location>
</feature>
<sequence>MYASRLTPNLRYNLQWTTFIMMFISLIHINVADEKPHSLLSGISHYAPSESILGGKSLPTVRSPMRSSQRATEFLVYNWNDLTTWSPGNKSLSVCEKHVEQTIEGYLANQMWALQVFDAWAKPGPSLLEGRSIFVGNYHQCRGIRSPEGKTGKSFGSNYCVIYLTNLTDSKVAALHAVKIGVCLPDTCRQEDIEDLFGKRLGLMNLSSFLEPYSADCLSDAKEMTMFTKIALLIVLVIGTLVISGTAIDLAAQFRKPESKNLTPEGQVKEPDQEIKSQTTGEILSVFLYASFPDCLFTKMLVNVLLSFSAYTTGKRLLSTSQAPGSITVIHGMRFLTMAWIIIGHVYFLAILGRASNIEEGKVSLLRYRMFDAITNMPLGVDTFFVISGFLVSYLNLKKVTEMGWKFRWTRYFLHRYWRLTPTYMVALVLVEGLQRFFVSGATAPTLQPDDKEVCETYWWTFPLYINNLTPGGACFAHCWSLAADFQFHLLSPLMIMPFYYHKYGGIASCLIFAGVQMFLSGVIAYSFKMKIGTLDVPSLHLYFTYVPFYTRVGPFALGVLTGYIMWTNNGRVTMDRNVVVTSWILSTVAGLTVVFGVHGDLSGTYQSNLLVATIYNATHRTIFGACICWIIVACTSGYGGPIHTFLSWSPFTVLSRLTYSGYLMQMSVLTVILENLEQPIHLNMMSFIVFGIAGVVFTSAAGAVLVMCVEMPTLSLEKVRDHTRKV</sequence>
<feature type="transmembrane region" description="Helical" evidence="1">
    <location>
        <begin position="458"/>
        <end position="483"/>
    </location>
</feature>
<feature type="transmembrane region" description="Helical" evidence="1">
    <location>
        <begin position="548"/>
        <end position="567"/>
    </location>
</feature>
<accession>A0A8S4A686</accession>
<dbReference type="GO" id="GO:0016747">
    <property type="term" value="F:acyltransferase activity, transferring groups other than amino-acyl groups"/>
    <property type="evidence" value="ECO:0007669"/>
    <property type="project" value="InterPro"/>
</dbReference>